<protein>
    <submittedName>
        <fullName evidence="2">Uncharacterized protein</fullName>
    </submittedName>
</protein>
<proteinExistence type="predicted"/>
<sequence>MADLPTKNTPKYSVWHHFILLPAAFIIAAYGVRRYLNVAGDDSEISRLWFSVMVLGVVGLGVLLLLRQHYALKLQDRLIRLEVRQRYFEVTGQSFRPLEKQLALKQILSLRFAGDAELAALAQATVGQKLTPKDIQGRITDFQFDTMRV</sequence>
<name>A0A5B7ZXD0_9BACT</name>
<dbReference type="Proteomes" id="UP000305398">
    <property type="component" value="Chromosome"/>
</dbReference>
<reference evidence="2 3" key="1">
    <citation type="submission" date="2019-06" db="EMBL/GenBank/DDBJ databases">
        <authorList>
            <person name="Srinivasan S."/>
        </authorList>
    </citation>
    <scope>NUCLEOTIDE SEQUENCE [LARGE SCALE GENOMIC DNA]</scope>
    <source>
        <strain evidence="2 3">17J68-5</strain>
    </source>
</reference>
<evidence type="ECO:0000256" key="1">
    <source>
        <dbReference type="SAM" id="Phobius"/>
    </source>
</evidence>
<dbReference type="KEGG" id="hyj:FHG12_06735"/>
<dbReference type="InterPro" id="IPR045385">
    <property type="entry name" value="DUF6526"/>
</dbReference>
<keyword evidence="1" id="KW-0472">Membrane</keyword>
<keyword evidence="1" id="KW-0812">Transmembrane</keyword>
<keyword evidence="1" id="KW-1133">Transmembrane helix</keyword>
<keyword evidence="3" id="KW-1185">Reference proteome</keyword>
<evidence type="ECO:0000313" key="2">
    <source>
        <dbReference type="EMBL" id="QDA59821.1"/>
    </source>
</evidence>
<dbReference type="Pfam" id="PF20136">
    <property type="entry name" value="DUF6526"/>
    <property type="match status" value="1"/>
</dbReference>
<feature type="transmembrane region" description="Helical" evidence="1">
    <location>
        <begin position="48"/>
        <end position="66"/>
    </location>
</feature>
<dbReference type="RefSeq" id="WP_139515001.1">
    <property type="nucleotide sequence ID" value="NZ_CP040896.1"/>
</dbReference>
<accession>A0A5B7ZXD0</accession>
<feature type="transmembrane region" description="Helical" evidence="1">
    <location>
        <begin position="12"/>
        <end position="32"/>
    </location>
</feature>
<dbReference type="OrthoDB" id="765463at2"/>
<evidence type="ECO:0000313" key="3">
    <source>
        <dbReference type="Proteomes" id="UP000305398"/>
    </source>
</evidence>
<dbReference type="AlphaFoldDB" id="A0A5B7ZXD0"/>
<gene>
    <name evidence="2" type="ORF">FHG12_06735</name>
</gene>
<dbReference type="EMBL" id="CP040896">
    <property type="protein sequence ID" value="QDA59821.1"/>
    <property type="molecule type" value="Genomic_DNA"/>
</dbReference>
<organism evidence="2 3">
    <name type="scientific">Hymenobacter jejuensis</name>
    <dbReference type="NCBI Taxonomy" id="2502781"/>
    <lineage>
        <taxon>Bacteria</taxon>
        <taxon>Pseudomonadati</taxon>
        <taxon>Bacteroidota</taxon>
        <taxon>Cytophagia</taxon>
        <taxon>Cytophagales</taxon>
        <taxon>Hymenobacteraceae</taxon>
        <taxon>Hymenobacter</taxon>
    </lineage>
</organism>